<dbReference type="GO" id="GO:0042834">
    <property type="term" value="F:peptidoglycan binding"/>
    <property type="evidence" value="ECO:0007669"/>
    <property type="project" value="InterPro"/>
</dbReference>
<dbReference type="Gene3D" id="3.30.70.1070">
    <property type="entry name" value="Sporulation related repeat"/>
    <property type="match status" value="1"/>
</dbReference>
<organism evidence="4 5">
    <name type="scientific">Idiomarina piscisalsi</name>
    <dbReference type="NCBI Taxonomy" id="1096243"/>
    <lineage>
        <taxon>Bacteria</taxon>
        <taxon>Pseudomonadati</taxon>
        <taxon>Pseudomonadota</taxon>
        <taxon>Gammaproteobacteria</taxon>
        <taxon>Alteromonadales</taxon>
        <taxon>Idiomarinaceae</taxon>
        <taxon>Idiomarina</taxon>
    </lineage>
</organism>
<dbReference type="RefSeq" id="WP_126752864.1">
    <property type="nucleotide sequence ID" value="NZ_JBHUMT010000003.1"/>
</dbReference>
<dbReference type="PROSITE" id="PS51724">
    <property type="entry name" value="SPOR"/>
    <property type="match status" value="1"/>
</dbReference>
<evidence type="ECO:0000313" key="4">
    <source>
        <dbReference type="EMBL" id="RUO62037.1"/>
    </source>
</evidence>
<dbReference type="SUPFAM" id="SSF110997">
    <property type="entry name" value="Sporulation related repeat"/>
    <property type="match status" value="1"/>
</dbReference>
<dbReference type="PANTHER" id="PTHR38687">
    <property type="entry name" value="CELL DIVISION PROTEIN DEDD-RELATED"/>
    <property type="match status" value="1"/>
</dbReference>
<keyword evidence="2" id="KW-1133">Transmembrane helix</keyword>
<accession>A0A432YM26</accession>
<feature type="compositionally biased region" description="Basic residues" evidence="1">
    <location>
        <begin position="1"/>
        <end position="27"/>
    </location>
</feature>
<gene>
    <name evidence="4" type="ORF">CWI73_11245</name>
</gene>
<dbReference type="PANTHER" id="PTHR38687:SF2">
    <property type="entry name" value="CELL DIVISION PROTEIN FTSN"/>
    <property type="match status" value="1"/>
</dbReference>
<comment type="caution">
    <text evidence="4">The sequence shown here is derived from an EMBL/GenBank/DDBJ whole genome shotgun (WGS) entry which is preliminary data.</text>
</comment>
<feature type="transmembrane region" description="Helical" evidence="2">
    <location>
        <begin position="38"/>
        <end position="58"/>
    </location>
</feature>
<proteinExistence type="predicted"/>
<dbReference type="GO" id="GO:0051301">
    <property type="term" value="P:cell division"/>
    <property type="evidence" value="ECO:0007669"/>
    <property type="project" value="UniProtKB-KW"/>
</dbReference>
<dbReference type="Pfam" id="PF05036">
    <property type="entry name" value="SPOR"/>
    <property type="match status" value="1"/>
</dbReference>
<dbReference type="InterPro" id="IPR052521">
    <property type="entry name" value="Cell_div_SPOR-domain"/>
</dbReference>
<sequence length="189" mass="21665">MDYANRKPKQNKRKPSKKKGNNKKTQRGAKPVHDRQPVPWVIVIIAIAIIAGFVYFLVSISGKSEEQANQPEVQAPPADLLPEKSAERWRYIEELESKEVEVDVPEREVGPPKLMQCGSFRQQSDAERLRAQIAMAGLESQVRATEGSNGLWYRVILGPYETKRDAERDRHKLQRNQVFGCAIWNWNID</sequence>
<name>A0A432YM26_9GAMM</name>
<evidence type="ECO:0000313" key="5">
    <source>
        <dbReference type="Proteomes" id="UP000288361"/>
    </source>
</evidence>
<dbReference type="AlphaFoldDB" id="A0A432YM26"/>
<keyword evidence="4" id="KW-0132">Cell division</keyword>
<keyword evidence="4" id="KW-0131">Cell cycle</keyword>
<dbReference type="InterPro" id="IPR007730">
    <property type="entry name" value="SPOR-like_dom"/>
</dbReference>
<evidence type="ECO:0000259" key="3">
    <source>
        <dbReference type="PROSITE" id="PS51724"/>
    </source>
</evidence>
<feature type="region of interest" description="Disordered" evidence="1">
    <location>
        <begin position="1"/>
        <end position="33"/>
    </location>
</feature>
<feature type="domain" description="SPOR" evidence="3">
    <location>
        <begin position="107"/>
        <end position="186"/>
    </location>
</feature>
<evidence type="ECO:0000256" key="2">
    <source>
        <dbReference type="SAM" id="Phobius"/>
    </source>
</evidence>
<keyword evidence="2" id="KW-0812">Transmembrane</keyword>
<dbReference type="Proteomes" id="UP000288361">
    <property type="component" value="Unassembled WGS sequence"/>
</dbReference>
<dbReference type="EMBL" id="PIQA01000013">
    <property type="protein sequence ID" value="RUO62037.1"/>
    <property type="molecule type" value="Genomic_DNA"/>
</dbReference>
<dbReference type="InterPro" id="IPR036680">
    <property type="entry name" value="SPOR-like_sf"/>
</dbReference>
<evidence type="ECO:0000256" key="1">
    <source>
        <dbReference type="SAM" id="MobiDB-lite"/>
    </source>
</evidence>
<keyword evidence="2" id="KW-0472">Membrane</keyword>
<reference evidence="4 5" key="1">
    <citation type="journal article" date="2011" name="Front. Microbiol.">
        <title>Genomic signatures of strain selection and enhancement in Bacillus atrophaeus var. globigii, a historical biowarfare simulant.</title>
        <authorList>
            <person name="Gibbons H.S."/>
            <person name="Broomall S.M."/>
            <person name="McNew L.A."/>
            <person name="Daligault H."/>
            <person name="Chapman C."/>
            <person name="Bruce D."/>
            <person name="Karavis M."/>
            <person name="Krepps M."/>
            <person name="McGregor P.A."/>
            <person name="Hong C."/>
            <person name="Park K.H."/>
            <person name="Akmal A."/>
            <person name="Feldman A."/>
            <person name="Lin J.S."/>
            <person name="Chang W.E."/>
            <person name="Higgs B.W."/>
            <person name="Demirev P."/>
            <person name="Lindquist J."/>
            <person name="Liem A."/>
            <person name="Fochler E."/>
            <person name="Read T.D."/>
            <person name="Tapia R."/>
            <person name="Johnson S."/>
            <person name="Bishop-Lilly K.A."/>
            <person name="Detter C."/>
            <person name="Han C."/>
            <person name="Sozhamannan S."/>
            <person name="Rosenzweig C.N."/>
            <person name="Skowronski E.W."/>
        </authorList>
    </citation>
    <scope>NUCLEOTIDE SEQUENCE [LARGE SCALE GENOMIC DNA]</scope>
    <source>
        <strain evidence="4 5">TPS4-2</strain>
    </source>
</reference>
<protein>
    <submittedName>
        <fullName evidence="4">Cell division protein FtsN</fullName>
    </submittedName>
</protein>